<dbReference type="OrthoDB" id="8962839at2759"/>
<sequence>MVCRCWLFMALMGFMCSSGSGSTCLESSACSDMRDEDKLQDCLHLCTSPVQPEIEPLSGADQQEYDGFDDPDGDDDDNGDLLLSIILATLASEGKIPEEDLNAHDDRRRSYAMEHFRWGKPFGRKRKPVKIFPSALDDEAFPLRARRHLSWNKAEAKGGVVKGNPQDQDSLRSRSRSRSRAPPGLPERKADTYRMSHFRWGSPPASKQNKGLVKQWEEKPRGKLAKLLKNILAKDVKMIMG</sequence>
<comment type="similarity">
    <text evidence="3">Belongs to the POMC family.</text>
</comment>
<dbReference type="GeneTree" id="ENSGT00390000016811"/>
<dbReference type="InterPro" id="IPR050878">
    <property type="entry name" value="POMC-derived_peptides"/>
</dbReference>
<keyword evidence="5" id="KW-0165">Cleavage on pair of basic residues</keyword>
<dbReference type="AlphaFoldDB" id="A0A3Q2Q474"/>
<dbReference type="PANTHER" id="PTHR11416">
    <property type="entry name" value="PRO-OPIOMELANOCORTIN"/>
    <property type="match status" value="1"/>
</dbReference>
<proteinExistence type="inferred from homology"/>
<reference evidence="10" key="1">
    <citation type="submission" date="2025-05" db="UniProtKB">
        <authorList>
            <consortium name="Ensembl"/>
        </authorList>
    </citation>
    <scope>IDENTIFICATION</scope>
</reference>
<evidence type="ECO:0000256" key="5">
    <source>
        <dbReference type="ARBA" id="ARBA00022685"/>
    </source>
</evidence>
<dbReference type="GO" id="GO:0005184">
    <property type="term" value="F:neuropeptide hormone activity"/>
    <property type="evidence" value="ECO:0007669"/>
    <property type="project" value="TreeGrafter"/>
</dbReference>
<dbReference type="GeneID" id="105929480"/>
<feature type="domain" description="Pro-opiomelanocortin/corticotropin ACTH central region" evidence="9">
    <location>
        <begin position="110"/>
        <end position="145"/>
    </location>
</feature>
<evidence type="ECO:0000256" key="1">
    <source>
        <dbReference type="ARBA" id="ARBA00002965"/>
    </source>
</evidence>
<evidence type="ECO:0000259" key="9">
    <source>
        <dbReference type="SMART" id="SM01363"/>
    </source>
</evidence>
<comment type="subcellular location">
    <subcellularLocation>
        <location evidence="2">Secreted</location>
    </subcellularLocation>
</comment>
<keyword evidence="6" id="KW-0372">Hormone</keyword>
<dbReference type="Ensembl" id="ENSFHET00000015562.1">
    <property type="protein sequence ID" value="ENSFHEP00000021413.1"/>
    <property type="gene ID" value="ENSFHEG00000001134.1"/>
</dbReference>
<dbReference type="PRINTS" id="PR00383">
    <property type="entry name" value="MELANOCORTIN"/>
</dbReference>
<keyword evidence="4" id="KW-0964">Secreted</keyword>
<organism evidence="10 11">
    <name type="scientific">Fundulus heteroclitus</name>
    <name type="common">Killifish</name>
    <name type="synonym">Mummichog</name>
    <dbReference type="NCBI Taxonomy" id="8078"/>
    <lineage>
        <taxon>Eukaryota</taxon>
        <taxon>Metazoa</taxon>
        <taxon>Chordata</taxon>
        <taxon>Craniata</taxon>
        <taxon>Vertebrata</taxon>
        <taxon>Euteleostomi</taxon>
        <taxon>Actinopterygii</taxon>
        <taxon>Neopterygii</taxon>
        <taxon>Teleostei</taxon>
        <taxon>Neoteleostei</taxon>
        <taxon>Acanthomorphata</taxon>
        <taxon>Ovalentaria</taxon>
        <taxon>Atherinomorphae</taxon>
        <taxon>Cyprinodontiformes</taxon>
        <taxon>Fundulidae</taxon>
        <taxon>Fundulus</taxon>
    </lineage>
</organism>
<keyword evidence="11" id="KW-1185">Reference proteome</keyword>
<dbReference type="InterPro" id="IPR013531">
    <property type="entry name" value="Mcrtin_ACTH_cent"/>
</dbReference>
<evidence type="ECO:0000256" key="3">
    <source>
        <dbReference type="ARBA" id="ARBA00005832"/>
    </source>
</evidence>
<feature type="region of interest" description="Disordered" evidence="7">
    <location>
        <begin position="53"/>
        <end position="73"/>
    </location>
</feature>
<dbReference type="InterPro" id="IPR001941">
    <property type="entry name" value="PMOC"/>
</dbReference>
<evidence type="ECO:0000256" key="4">
    <source>
        <dbReference type="ARBA" id="ARBA00022525"/>
    </source>
</evidence>
<evidence type="ECO:0000313" key="10">
    <source>
        <dbReference type="Ensembl" id="ENSFHEP00000021413.1"/>
    </source>
</evidence>
<name>A0A3Q2Q474_FUNHE</name>
<dbReference type="PANTHER" id="PTHR11416:SF7">
    <property type="entry name" value="PRO-OPIOMELANOCORTIN"/>
    <property type="match status" value="1"/>
</dbReference>
<protein>
    <submittedName>
        <fullName evidence="10">Pro-opiomelanocortin-like</fullName>
    </submittedName>
</protein>
<feature type="signal peptide" evidence="8">
    <location>
        <begin position="1"/>
        <end position="21"/>
    </location>
</feature>
<dbReference type="Pfam" id="PF00976">
    <property type="entry name" value="ACTH_domain"/>
    <property type="match status" value="2"/>
</dbReference>
<dbReference type="Proteomes" id="UP000265000">
    <property type="component" value="Unplaced"/>
</dbReference>
<feature type="compositionally biased region" description="Acidic residues" evidence="7">
    <location>
        <begin position="63"/>
        <end position="73"/>
    </location>
</feature>
<evidence type="ECO:0000256" key="7">
    <source>
        <dbReference type="SAM" id="MobiDB-lite"/>
    </source>
</evidence>
<dbReference type="GO" id="GO:0005576">
    <property type="term" value="C:extracellular region"/>
    <property type="evidence" value="ECO:0007669"/>
    <property type="project" value="UniProtKB-SubCell"/>
</dbReference>
<dbReference type="STRING" id="8078.ENSFHEP00000021413"/>
<feature type="chain" id="PRO_5044598272" evidence="8">
    <location>
        <begin position="22"/>
        <end position="241"/>
    </location>
</feature>
<dbReference type="GO" id="GO:0007218">
    <property type="term" value="P:neuropeptide signaling pathway"/>
    <property type="evidence" value="ECO:0007669"/>
    <property type="project" value="TreeGrafter"/>
</dbReference>
<evidence type="ECO:0000256" key="8">
    <source>
        <dbReference type="SAM" id="SignalP"/>
    </source>
</evidence>
<evidence type="ECO:0000256" key="6">
    <source>
        <dbReference type="ARBA" id="ARBA00022702"/>
    </source>
</evidence>
<feature type="region of interest" description="Disordered" evidence="7">
    <location>
        <begin position="154"/>
        <end position="191"/>
    </location>
</feature>
<dbReference type="SMART" id="SM01363">
    <property type="entry name" value="ACTH_domain"/>
    <property type="match status" value="2"/>
</dbReference>
<feature type="domain" description="Pro-opiomelanocortin/corticotropin ACTH central region" evidence="9">
    <location>
        <begin position="192"/>
        <end position="232"/>
    </location>
</feature>
<keyword evidence="8" id="KW-0732">Signal</keyword>
<comment type="function">
    <text evidence="1">Stimulates the adrenal glands to release cortisol.</text>
</comment>
<evidence type="ECO:0000256" key="2">
    <source>
        <dbReference type="ARBA" id="ARBA00004613"/>
    </source>
</evidence>
<accession>A0A3Q2Q474</accession>
<dbReference type="Ensembl" id="ENSFHET00000015561.1">
    <property type="protein sequence ID" value="ENSFHEP00000000415.1"/>
    <property type="gene ID" value="ENSFHEG00000001134.1"/>
</dbReference>
<evidence type="ECO:0000313" key="11">
    <source>
        <dbReference type="Proteomes" id="UP000265000"/>
    </source>
</evidence>